<name>A0A5N7BKC6_9EURO</name>
<evidence type="ECO:0000313" key="4">
    <source>
        <dbReference type="Proteomes" id="UP000326198"/>
    </source>
</evidence>
<gene>
    <name evidence="3" type="ORF">BDV26DRAFT_288554</name>
</gene>
<dbReference type="EMBL" id="ML736163">
    <property type="protein sequence ID" value="KAE8382264.1"/>
    <property type="molecule type" value="Genomic_DNA"/>
</dbReference>
<feature type="compositionally biased region" description="Basic residues" evidence="2">
    <location>
        <begin position="465"/>
        <end position="474"/>
    </location>
</feature>
<dbReference type="OrthoDB" id="4486611at2759"/>
<evidence type="ECO:0000313" key="3">
    <source>
        <dbReference type="EMBL" id="KAE8382264.1"/>
    </source>
</evidence>
<accession>A0A5N7BKC6</accession>
<keyword evidence="4" id="KW-1185">Reference proteome</keyword>
<organism evidence="3 4">
    <name type="scientific">Aspergillus bertholletiae</name>
    <dbReference type="NCBI Taxonomy" id="1226010"/>
    <lineage>
        <taxon>Eukaryota</taxon>
        <taxon>Fungi</taxon>
        <taxon>Dikarya</taxon>
        <taxon>Ascomycota</taxon>
        <taxon>Pezizomycotina</taxon>
        <taxon>Eurotiomycetes</taxon>
        <taxon>Eurotiomycetidae</taxon>
        <taxon>Eurotiales</taxon>
        <taxon>Aspergillaceae</taxon>
        <taxon>Aspergillus</taxon>
        <taxon>Aspergillus subgen. Circumdati</taxon>
    </lineage>
</organism>
<sequence length="499" mass="55716">MAFNSKKEKNFQAMLKCLEQTIKDLLSHKAMVTTVDELQDENKDLKLQLENAMAAISEQKEKLDKEEQRNKDFDERLDRLSMTWATEKQQLQSQIQNLANNRNAAVQKTEKELNKRVEDAQKETEKVRRDLEKQNIINDKLHASLKDSQFRFKELQANTGVEDAEQVIYTDKFQEIEESLKALCAEYFDESTTASDLHRNRTEALRLQPKGINSGSNAPEFVPAPAFTLPRALLAQSTIASRLPEDIFVPTCLPSPTGRRTIGEALQRSNTFPSGKKAILRSLLVTVFGSEEERLRVEVVNAAVSDLSKELAQFLHPPKMQNFQDDLRTFLKTTTDVWMSLQKCPKWISATVDVSVCPGSWRYIDGHARSHENQPSRYAAWILFPHILCGEDSLPLFSGSACCIEGGVTPSAALHRIDSASDARKYESDTDGSSGLRRPNVAGKARNMPPGVDDMKGDSSGPSGRLRKASRKGRLSSSDPITSSPRGSAVSTISETESK</sequence>
<protein>
    <submittedName>
        <fullName evidence="3">Uncharacterized protein</fullName>
    </submittedName>
</protein>
<reference evidence="3 4" key="1">
    <citation type="submission" date="2019-04" db="EMBL/GenBank/DDBJ databases">
        <title>Friends and foes A comparative genomics studyof 23 Aspergillus species from section Flavi.</title>
        <authorList>
            <consortium name="DOE Joint Genome Institute"/>
            <person name="Kjaerbolling I."/>
            <person name="Vesth T."/>
            <person name="Frisvad J.C."/>
            <person name="Nybo J.L."/>
            <person name="Theobald S."/>
            <person name="Kildgaard S."/>
            <person name="Isbrandt T."/>
            <person name="Kuo A."/>
            <person name="Sato A."/>
            <person name="Lyhne E.K."/>
            <person name="Kogle M.E."/>
            <person name="Wiebenga A."/>
            <person name="Kun R.S."/>
            <person name="Lubbers R.J."/>
            <person name="Makela M.R."/>
            <person name="Barry K."/>
            <person name="Chovatia M."/>
            <person name="Clum A."/>
            <person name="Daum C."/>
            <person name="Haridas S."/>
            <person name="He G."/>
            <person name="LaButti K."/>
            <person name="Lipzen A."/>
            <person name="Mondo S."/>
            <person name="Riley R."/>
            <person name="Salamov A."/>
            <person name="Simmons B.A."/>
            <person name="Magnuson J.K."/>
            <person name="Henrissat B."/>
            <person name="Mortensen U.H."/>
            <person name="Larsen T.O."/>
            <person name="Devries R.P."/>
            <person name="Grigoriev I.V."/>
            <person name="Machida M."/>
            <person name="Baker S.E."/>
            <person name="Andersen M.R."/>
        </authorList>
    </citation>
    <scope>NUCLEOTIDE SEQUENCE [LARGE SCALE GENOMIC DNA]</scope>
    <source>
        <strain evidence="3 4">IBT 29228</strain>
    </source>
</reference>
<feature type="region of interest" description="Disordered" evidence="2">
    <location>
        <begin position="421"/>
        <end position="499"/>
    </location>
</feature>
<dbReference type="Proteomes" id="UP000326198">
    <property type="component" value="Unassembled WGS sequence"/>
</dbReference>
<keyword evidence="1" id="KW-0175">Coiled coil</keyword>
<dbReference type="AlphaFoldDB" id="A0A5N7BKC6"/>
<proteinExistence type="predicted"/>
<feature type="coiled-coil region" evidence="1">
    <location>
        <begin position="28"/>
        <end position="137"/>
    </location>
</feature>
<evidence type="ECO:0000256" key="1">
    <source>
        <dbReference type="SAM" id="Coils"/>
    </source>
</evidence>
<feature type="compositionally biased region" description="Polar residues" evidence="2">
    <location>
        <begin position="475"/>
        <end position="499"/>
    </location>
</feature>
<evidence type="ECO:0000256" key="2">
    <source>
        <dbReference type="SAM" id="MobiDB-lite"/>
    </source>
</evidence>